<dbReference type="Gene3D" id="1.10.238.200">
    <property type="entry name" value="Cullin, PONY binding domain"/>
    <property type="match status" value="1"/>
</dbReference>
<feature type="region of interest" description="Disordered" evidence="3">
    <location>
        <begin position="1"/>
        <end position="88"/>
    </location>
</feature>
<evidence type="ECO:0000313" key="5">
    <source>
        <dbReference type="EMBL" id="KAK5118954.1"/>
    </source>
</evidence>
<dbReference type="Pfam" id="PF14555">
    <property type="entry name" value="UBA_4"/>
    <property type="match status" value="1"/>
</dbReference>
<dbReference type="GO" id="GO:0045116">
    <property type="term" value="P:protein neddylation"/>
    <property type="evidence" value="ECO:0007669"/>
    <property type="project" value="TreeGrafter"/>
</dbReference>
<evidence type="ECO:0000313" key="6">
    <source>
        <dbReference type="Proteomes" id="UP001310890"/>
    </source>
</evidence>
<dbReference type="GO" id="GO:0000151">
    <property type="term" value="C:ubiquitin ligase complex"/>
    <property type="evidence" value="ECO:0007669"/>
    <property type="project" value="TreeGrafter"/>
</dbReference>
<dbReference type="SUPFAM" id="SSF46934">
    <property type="entry name" value="UBA-like"/>
    <property type="match status" value="1"/>
</dbReference>
<dbReference type="InterPro" id="IPR005176">
    <property type="entry name" value="PONY_dom"/>
</dbReference>
<dbReference type="PROSITE" id="PS51229">
    <property type="entry name" value="DCUN1"/>
    <property type="match status" value="1"/>
</dbReference>
<proteinExistence type="predicted"/>
<dbReference type="Proteomes" id="UP001310890">
    <property type="component" value="Unassembled WGS sequence"/>
</dbReference>
<dbReference type="GO" id="GO:0097602">
    <property type="term" value="F:cullin family protein binding"/>
    <property type="evidence" value="ECO:0007669"/>
    <property type="project" value="TreeGrafter"/>
</dbReference>
<sequence length="355" mass="39368">MPKRKAEASDFLAASQAPENQAKKATKIRRETGRSTQRGGGKGIKGTDGRKSISSERGLRGRGWAKAERESKRDNEAGGTTPGVDMPSTYTAQQKTAISEFTGITQADKSSAAKLLKQFHWDVRSAVNAYFNNPATSNLNPTRKSLSTIFDSYRDDPRNEPDLIDVEGTGKLLNNIGIELDDVGALVFSELVQSPTLGKITREGFVDGLSAASVDTLPKIRNLTLQHRSALPTDPHIFKNVYNHTFTLGLAQGAKTLPLEAAIEFWRVLFTTPSFAWATASTPWLDWWLEYVEAKKIKAVNKDLWKQTLNFALETIRDESLGFWNEESSWPSVMDEFVAWVRAEKRGRGDAMDVA</sequence>
<feature type="domain" description="DCUN1" evidence="4">
    <location>
        <begin position="141"/>
        <end position="342"/>
    </location>
</feature>
<dbReference type="EMBL" id="JAVRRL010000001">
    <property type="protein sequence ID" value="KAK5118954.1"/>
    <property type="molecule type" value="Genomic_DNA"/>
</dbReference>
<dbReference type="PANTHER" id="PTHR12281:SF31">
    <property type="entry name" value="DCN1-LIKE PROTEIN 3"/>
    <property type="match status" value="1"/>
</dbReference>
<dbReference type="Gene3D" id="1.10.238.10">
    <property type="entry name" value="EF-hand"/>
    <property type="match status" value="1"/>
</dbReference>
<evidence type="ECO:0000256" key="3">
    <source>
        <dbReference type="SAM" id="MobiDB-lite"/>
    </source>
</evidence>
<protein>
    <recommendedName>
        <fullName evidence="2">Defective in cullin neddylation protein</fullName>
    </recommendedName>
</protein>
<dbReference type="PANTHER" id="PTHR12281">
    <property type="entry name" value="RP42 RELATED"/>
    <property type="match status" value="1"/>
</dbReference>
<feature type="compositionally biased region" description="Basic and acidic residues" evidence="3">
    <location>
        <begin position="45"/>
        <end position="76"/>
    </location>
</feature>
<dbReference type="InterPro" id="IPR014764">
    <property type="entry name" value="DCN-prot"/>
</dbReference>
<comment type="function">
    <text evidence="2">Neddylation of cullins play an essential role in the regulation of SCF-type complexes activity.</text>
</comment>
<accession>A0AAN7TS51</accession>
<gene>
    <name evidence="5" type="ORF">LTR62_000165</name>
</gene>
<keyword evidence="1" id="KW-0833">Ubl conjugation pathway</keyword>
<evidence type="ECO:0000259" key="4">
    <source>
        <dbReference type="PROSITE" id="PS51229"/>
    </source>
</evidence>
<dbReference type="Gene3D" id="1.10.8.10">
    <property type="entry name" value="DNA helicase RuvA subunit, C-terminal domain"/>
    <property type="match status" value="1"/>
</dbReference>
<comment type="caution">
    <text evidence="5">The sequence shown here is derived from an EMBL/GenBank/DDBJ whole genome shotgun (WGS) entry which is preliminary data.</text>
</comment>
<organism evidence="5 6">
    <name type="scientific">Meristemomyces frigidus</name>
    <dbReference type="NCBI Taxonomy" id="1508187"/>
    <lineage>
        <taxon>Eukaryota</taxon>
        <taxon>Fungi</taxon>
        <taxon>Dikarya</taxon>
        <taxon>Ascomycota</taxon>
        <taxon>Pezizomycotina</taxon>
        <taxon>Dothideomycetes</taxon>
        <taxon>Dothideomycetidae</taxon>
        <taxon>Mycosphaerellales</taxon>
        <taxon>Teratosphaeriaceae</taxon>
        <taxon>Meristemomyces</taxon>
    </lineage>
</organism>
<dbReference type="InterPro" id="IPR042460">
    <property type="entry name" value="DCN1-like_PONY"/>
</dbReference>
<evidence type="ECO:0000256" key="1">
    <source>
        <dbReference type="ARBA" id="ARBA00022786"/>
    </source>
</evidence>
<dbReference type="Pfam" id="PF03556">
    <property type="entry name" value="Cullin_binding"/>
    <property type="match status" value="1"/>
</dbReference>
<evidence type="ECO:0000256" key="2">
    <source>
        <dbReference type="RuleBase" id="RU410713"/>
    </source>
</evidence>
<dbReference type="InterPro" id="IPR009060">
    <property type="entry name" value="UBA-like_sf"/>
</dbReference>
<dbReference type="AlphaFoldDB" id="A0AAN7TS51"/>
<name>A0AAN7TS51_9PEZI</name>
<dbReference type="GO" id="GO:0031624">
    <property type="term" value="F:ubiquitin conjugating enzyme binding"/>
    <property type="evidence" value="ECO:0007669"/>
    <property type="project" value="TreeGrafter"/>
</dbReference>
<dbReference type="GO" id="GO:0032182">
    <property type="term" value="F:ubiquitin-like protein binding"/>
    <property type="evidence" value="ECO:0007669"/>
    <property type="project" value="TreeGrafter"/>
</dbReference>
<reference evidence="5" key="1">
    <citation type="submission" date="2023-08" db="EMBL/GenBank/DDBJ databases">
        <title>Black Yeasts Isolated from many extreme environments.</title>
        <authorList>
            <person name="Coleine C."/>
            <person name="Stajich J.E."/>
            <person name="Selbmann L."/>
        </authorList>
    </citation>
    <scope>NUCLEOTIDE SEQUENCE</scope>
    <source>
        <strain evidence="5">CCFEE 5401</strain>
    </source>
</reference>